<comment type="caution">
    <text evidence="2">The sequence shown here is derived from an EMBL/GenBank/DDBJ whole genome shotgun (WGS) entry which is preliminary data.</text>
</comment>
<keyword evidence="2" id="KW-0378">Hydrolase</keyword>
<dbReference type="EMBL" id="RBKT01000001">
    <property type="protein sequence ID" value="RKR91131.1"/>
    <property type="molecule type" value="Genomic_DNA"/>
</dbReference>
<dbReference type="SMART" id="SM00849">
    <property type="entry name" value="Lactamase_B"/>
    <property type="match status" value="1"/>
</dbReference>
<dbReference type="Pfam" id="PF00753">
    <property type="entry name" value="Lactamase_B"/>
    <property type="match status" value="1"/>
</dbReference>
<accession>A0A495JQL7</accession>
<keyword evidence="3" id="KW-1185">Reference proteome</keyword>
<dbReference type="RefSeq" id="WP_121159279.1">
    <property type="nucleotide sequence ID" value="NZ_RBKT01000001.1"/>
</dbReference>
<dbReference type="GO" id="GO:0016787">
    <property type="term" value="F:hydrolase activity"/>
    <property type="evidence" value="ECO:0007669"/>
    <property type="project" value="UniProtKB-KW"/>
</dbReference>
<organism evidence="2 3">
    <name type="scientific">Micromonospora pisi</name>
    <dbReference type="NCBI Taxonomy" id="589240"/>
    <lineage>
        <taxon>Bacteria</taxon>
        <taxon>Bacillati</taxon>
        <taxon>Actinomycetota</taxon>
        <taxon>Actinomycetes</taxon>
        <taxon>Micromonosporales</taxon>
        <taxon>Micromonosporaceae</taxon>
        <taxon>Micromonospora</taxon>
    </lineage>
</organism>
<evidence type="ECO:0000313" key="3">
    <source>
        <dbReference type="Proteomes" id="UP000277671"/>
    </source>
</evidence>
<gene>
    <name evidence="2" type="ORF">BDK92_5522</name>
</gene>
<dbReference type="InterPro" id="IPR036866">
    <property type="entry name" value="RibonucZ/Hydroxyglut_hydro"/>
</dbReference>
<dbReference type="AlphaFoldDB" id="A0A495JQL7"/>
<proteinExistence type="predicted"/>
<reference evidence="2 3" key="1">
    <citation type="submission" date="2018-10" db="EMBL/GenBank/DDBJ databases">
        <title>Sequencing the genomes of 1000 actinobacteria strains.</title>
        <authorList>
            <person name="Klenk H.-P."/>
        </authorList>
    </citation>
    <scope>NUCLEOTIDE SEQUENCE [LARGE SCALE GENOMIC DNA]</scope>
    <source>
        <strain evidence="2 3">DSM 45175</strain>
    </source>
</reference>
<dbReference type="InterPro" id="IPR050855">
    <property type="entry name" value="NDM-1-like"/>
</dbReference>
<evidence type="ECO:0000259" key="1">
    <source>
        <dbReference type="SMART" id="SM00849"/>
    </source>
</evidence>
<feature type="domain" description="Metallo-beta-lactamase" evidence="1">
    <location>
        <begin position="25"/>
        <end position="225"/>
    </location>
</feature>
<dbReference type="Gene3D" id="3.60.15.10">
    <property type="entry name" value="Ribonuclease Z/Hydroxyacylglutathione hydrolase-like"/>
    <property type="match status" value="1"/>
</dbReference>
<dbReference type="PANTHER" id="PTHR42951:SF4">
    <property type="entry name" value="ACYL-COENZYME A THIOESTERASE MBLAC2"/>
    <property type="match status" value="1"/>
</dbReference>
<evidence type="ECO:0000313" key="2">
    <source>
        <dbReference type="EMBL" id="RKR91131.1"/>
    </source>
</evidence>
<dbReference type="OrthoDB" id="5240502at2"/>
<dbReference type="Proteomes" id="UP000277671">
    <property type="component" value="Unassembled WGS sequence"/>
</dbReference>
<sequence length="243" mass="27200">MREGLRHLAGRVWWYPHDEDAETVQGGVAVIADDTGSILVDAGNAPTTARRIQAAIEAAGLPAVRRLVYTHHHWDHVWGACAWPDVEIIGHRAGARLLADEARRPWSHHYLREQVERDPRLGPSFSARGRAMPDWQGFVVLPPHTEFDDTLTLADGVEIRHVGGRHAEDSTVVAVPDSGVLLLGDSYYPPPYHLREPGDGPDIALVRWLLDEGRYGHYEWFVDSHDHPNRARDVRELLLAAEG</sequence>
<dbReference type="InterPro" id="IPR001279">
    <property type="entry name" value="Metallo-B-lactamas"/>
</dbReference>
<dbReference type="SUPFAM" id="SSF56281">
    <property type="entry name" value="Metallo-hydrolase/oxidoreductase"/>
    <property type="match status" value="1"/>
</dbReference>
<protein>
    <submittedName>
        <fullName evidence="2">Glyoxylase-like metal-dependent hydrolase (Beta-lactamase superfamily II)</fullName>
    </submittedName>
</protein>
<dbReference type="PANTHER" id="PTHR42951">
    <property type="entry name" value="METALLO-BETA-LACTAMASE DOMAIN-CONTAINING"/>
    <property type="match status" value="1"/>
</dbReference>
<name>A0A495JQL7_9ACTN</name>